<dbReference type="PANTHER" id="PTHR31126">
    <property type="entry name" value="TYROSINE-PROTEIN PHOSPHATASE"/>
    <property type="match status" value="1"/>
</dbReference>
<comment type="caution">
    <text evidence="1">The sequence shown here is derived from an EMBL/GenBank/DDBJ whole genome shotgun (WGS) entry which is preliminary data.</text>
</comment>
<dbReference type="OrthoDB" id="9988524at2759"/>
<dbReference type="Pfam" id="PF13350">
    <property type="entry name" value="Y_phosphatase3"/>
    <property type="match status" value="1"/>
</dbReference>
<dbReference type="InterPro" id="IPR029021">
    <property type="entry name" value="Prot-tyrosine_phosphatase-like"/>
</dbReference>
<dbReference type="PANTHER" id="PTHR31126:SF1">
    <property type="entry name" value="TYROSINE SPECIFIC PROTEIN PHOSPHATASES DOMAIN-CONTAINING PROTEIN"/>
    <property type="match status" value="1"/>
</dbReference>
<gene>
    <name evidence="1" type="ORF">D9756_004348</name>
</gene>
<evidence type="ECO:0000313" key="1">
    <source>
        <dbReference type="EMBL" id="KAF5356251.1"/>
    </source>
</evidence>
<dbReference type="Gene3D" id="3.90.190.10">
    <property type="entry name" value="Protein tyrosine phosphatase superfamily"/>
    <property type="match status" value="1"/>
</dbReference>
<evidence type="ECO:0000313" key="2">
    <source>
        <dbReference type="Proteomes" id="UP000559027"/>
    </source>
</evidence>
<evidence type="ECO:0008006" key="3">
    <source>
        <dbReference type="Google" id="ProtNLM"/>
    </source>
</evidence>
<dbReference type="AlphaFoldDB" id="A0A8H5DBE9"/>
<dbReference type="EMBL" id="JAACJO010000007">
    <property type="protein sequence ID" value="KAF5356251.1"/>
    <property type="molecule type" value="Genomic_DNA"/>
</dbReference>
<dbReference type="InterPro" id="IPR026893">
    <property type="entry name" value="Tyr/Ser_Pase_IphP-type"/>
</dbReference>
<sequence length="268" mass="29867">MQTLEITPTDLPFIQVEGTFNFRAVGGYAISSTDRLRVKPKLLYRCGELSAITEAGAKTLTSLNVKTVFDLRAKNEAEQYKTAPPNLESIKVIPTPIDQELNFSQEYLTAFLRKFEVDELNAFLDQYRGFLAGLGPALEATIRHIIDVPEHPFITHCTVGKDRTGLLVAMILLTLGVDEAEIAQEYALTTVGLEPVWEILSVRMAKSEAFRNNPIGAQNLGASKMETMVAVLKMLKDEYGSAEKYIFQKTMLTPKDLEAFRKNALTKS</sequence>
<name>A0A8H5DBE9_9AGAR</name>
<accession>A0A8H5DBE9</accession>
<dbReference type="SUPFAM" id="SSF52799">
    <property type="entry name" value="(Phosphotyrosine protein) phosphatases II"/>
    <property type="match status" value="1"/>
</dbReference>
<keyword evidence="2" id="KW-1185">Reference proteome</keyword>
<protein>
    <recommendedName>
        <fullName evidence="3">Tyrosine specific protein phosphatases domain-containing protein</fullName>
    </recommendedName>
</protein>
<dbReference type="GO" id="GO:0004721">
    <property type="term" value="F:phosphoprotein phosphatase activity"/>
    <property type="evidence" value="ECO:0007669"/>
    <property type="project" value="InterPro"/>
</dbReference>
<proteinExistence type="predicted"/>
<organism evidence="1 2">
    <name type="scientific">Leucocoprinus leucothites</name>
    <dbReference type="NCBI Taxonomy" id="201217"/>
    <lineage>
        <taxon>Eukaryota</taxon>
        <taxon>Fungi</taxon>
        <taxon>Dikarya</taxon>
        <taxon>Basidiomycota</taxon>
        <taxon>Agaricomycotina</taxon>
        <taxon>Agaricomycetes</taxon>
        <taxon>Agaricomycetidae</taxon>
        <taxon>Agaricales</taxon>
        <taxon>Agaricineae</taxon>
        <taxon>Agaricaceae</taxon>
        <taxon>Leucocoprinus</taxon>
    </lineage>
</organism>
<reference evidence="1 2" key="1">
    <citation type="journal article" date="2020" name="ISME J.">
        <title>Uncovering the hidden diversity of litter-decomposition mechanisms in mushroom-forming fungi.</title>
        <authorList>
            <person name="Floudas D."/>
            <person name="Bentzer J."/>
            <person name="Ahren D."/>
            <person name="Johansson T."/>
            <person name="Persson P."/>
            <person name="Tunlid A."/>
        </authorList>
    </citation>
    <scope>NUCLEOTIDE SEQUENCE [LARGE SCALE GENOMIC DNA]</scope>
    <source>
        <strain evidence="1 2">CBS 146.42</strain>
    </source>
</reference>
<dbReference type="Proteomes" id="UP000559027">
    <property type="component" value="Unassembled WGS sequence"/>
</dbReference>